<evidence type="ECO:0000256" key="10">
    <source>
        <dbReference type="PROSITE-ProRule" id="PRU00042"/>
    </source>
</evidence>
<dbReference type="SUPFAM" id="SSF57667">
    <property type="entry name" value="beta-beta-alpha zinc fingers"/>
    <property type="match status" value="6"/>
</dbReference>
<keyword evidence="3" id="KW-0479">Metal-binding</keyword>
<evidence type="ECO:0000259" key="12">
    <source>
        <dbReference type="PROSITE" id="PS50157"/>
    </source>
</evidence>
<evidence type="ECO:0000256" key="8">
    <source>
        <dbReference type="ARBA" id="ARBA00023163"/>
    </source>
</evidence>
<dbReference type="GO" id="GO:0000122">
    <property type="term" value="P:negative regulation of transcription by RNA polymerase II"/>
    <property type="evidence" value="ECO:0007669"/>
    <property type="project" value="UniProtKB-ARBA"/>
</dbReference>
<dbReference type="FunFam" id="3.30.160.60:FF:000193">
    <property type="entry name" value="Zinc finger protein 300"/>
    <property type="match status" value="1"/>
</dbReference>
<dbReference type="FunFam" id="3.30.160.60:FF:000446">
    <property type="entry name" value="Zinc finger protein"/>
    <property type="match status" value="1"/>
</dbReference>
<feature type="compositionally biased region" description="Acidic residues" evidence="11">
    <location>
        <begin position="15"/>
        <end position="40"/>
    </location>
</feature>
<protein>
    <submittedName>
        <fullName evidence="16">Zinc finger protein</fullName>
    </submittedName>
</protein>
<dbReference type="GO" id="GO:0000977">
    <property type="term" value="F:RNA polymerase II transcription regulatory region sequence-specific DNA binding"/>
    <property type="evidence" value="ECO:0007669"/>
    <property type="project" value="TreeGrafter"/>
</dbReference>
<comment type="similarity">
    <text evidence="2">Belongs to the krueppel C2H2-type zinc-finger protein family.</text>
</comment>
<dbReference type="PANTHER" id="PTHR24381">
    <property type="entry name" value="ZINC FINGER PROTEIN"/>
    <property type="match status" value="1"/>
</dbReference>
<feature type="domain" description="C2H2-type" evidence="12">
    <location>
        <begin position="273"/>
        <end position="300"/>
    </location>
</feature>
<dbReference type="PROSITE" id="PS50157">
    <property type="entry name" value="ZINC_FINGER_C2H2_2"/>
    <property type="match status" value="8"/>
</dbReference>
<dbReference type="GO" id="GO:0000981">
    <property type="term" value="F:DNA-binding transcription factor activity, RNA polymerase II-specific"/>
    <property type="evidence" value="ECO:0007669"/>
    <property type="project" value="TreeGrafter"/>
</dbReference>
<evidence type="ECO:0000313" key="14">
    <source>
        <dbReference type="Proteomes" id="UP000038040"/>
    </source>
</evidence>
<keyword evidence="6" id="KW-0862">Zinc</keyword>
<dbReference type="STRING" id="318479.A0A0N4UKQ3"/>
<evidence type="ECO:0000256" key="3">
    <source>
        <dbReference type="ARBA" id="ARBA00022723"/>
    </source>
</evidence>
<keyword evidence="5 10" id="KW-0863">Zinc-finger</keyword>
<feature type="domain" description="C2H2-type" evidence="12">
    <location>
        <begin position="160"/>
        <end position="187"/>
    </location>
</feature>
<evidence type="ECO:0000256" key="9">
    <source>
        <dbReference type="ARBA" id="ARBA00023242"/>
    </source>
</evidence>
<evidence type="ECO:0000256" key="4">
    <source>
        <dbReference type="ARBA" id="ARBA00022737"/>
    </source>
</evidence>
<dbReference type="PANTHER" id="PTHR24381:SF443">
    <property type="entry name" value="ZINC FINGER PROTEIN CKR1"/>
    <property type="match status" value="1"/>
</dbReference>
<gene>
    <name evidence="13" type="ORF">DME_LOCUS10347</name>
</gene>
<evidence type="ECO:0000256" key="7">
    <source>
        <dbReference type="ARBA" id="ARBA00023015"/>
    </source>
</evidence>
<dbReference type="Proteomes" id="UP000274756">
    <property type="component" value="Unassembled WGS sequence"/>
</dbReference>
<dbReference type="AlphaFoldDB" id="A0A0N4UKQ3"/>
<dbReference type="GO" id="GO:0005634">
    <property type="term" value="C:nucleus"/>
    <property type="evidence" value="ECO:0007669"/>
    <property type="project" value="UniProtKB-SubCell"/>
</dbReference>
<name>A0A0N4UKQ3_DRAME</name>
<dbReference type="OrthoDB" id="8117402at2759"/>
<dbReference type="EMBL" id="UYYG01001212">
    <property type="protein sequence ID" value="VDN60374.1"/>
    <property type="molecule type" value="Genomic_DNA"/>
</dbReference>
<comment type="subcellular location">
    <subcellularLocation>
        <location evidence="1">Nucleus</location>
    </subcellularLocation>
</comment>
<feature type="domain" description="C2H2-type" evidence="12">
    <location>
        <begin position="131"/>
        <end position="159"/>
    </location>
</feature>
<dbReference type="Gene3D" id="3.30.160.60">
    <property type="entry name" value="Classic Zinc Finger"/>
    <property type="match status" value="9"/>
</dbReference>
<evidence type="ECO:0000256" key="2">
    <source>
        <dbReference type="ARBA" id="ARBA00006991"/>
    </source>
</evidence>
<feature type="domain" description="C2H2-type" evidence="12">
    <location>
        <begin position="217"/>
        <end position="244"/>
    </location>
</feature>
<reference evidence="16" key="1">
    <citation type="submission" date="2017-02" db="UniProtKB">
        <authorList>
            <consortium name="WormBaseParasite"/>
        </authorList>
    </citation>
    <scope>IDENTIFICATION</scope>
</reference>
<organism evidence="14 16">
    <name type="scientific">Dracunculus medinensis</name>
    <name type="common">Guinea worm</name>
    <dbReference type="NCBI Taxonomy" id="318479"/>
    <lineage>
        <taxon>Eukaryota</taxon>
        <taxon>Metazoa</taxon>
        <taxon>Ecdysozoa</taxon>
        <taxon>Nematoda</taxon>
        <taxon>Chromadorea</taxon>
        <taxon>Rhabditida</taxon>
        <taxon>Spirurina</taxon>
        <taxon>Dracunculoidea</taxon>
        <taxon>Dracunculidae</taxon>
        <taxon>Dracunculus</taxon>
    </lineage>
</organism>
<dbReference type="FunFam" id="3.30.160.60:FF:000110">
    <property type="entry name" value="Zinc finger protein-like"/>
    <property type="match status" value="1"/>
</dbReference>
<feature type="domain" description="C2H2-type" evidence="12">
    <location>
        <begin position="245"/>
        <end position="272"/>
    </location>
</feature>
<reference evidence="13 15" key="2">
    <citation type="submission" date="2018-11" db="EMBL/GenBank/DDBJ databases">
        <authorList>
            <consortium name="Pathogen Informatics"/>
        </authorList>
    </citation>
    <scope>NUCLEOTIDE SEQUENCE [LARGE SCALE GENOMIC DNA]</scope>
</reference>
<dbReference type="FunFam" id="3.30.160.60:FF:002343">
    <property type="entry name" value="Zinc finger protein 33A"/>
    <property type="match status" value="1"/>
</dbReference>
<evidence type="ECO:0000313" key="15">
    <source>
        <dbReference type="Proteomes" id="UP000274756"/>
    </source>
</evidence>
<dbReference type="FunFam" id="3.30.160.60:FF:000358">
    <property type="entry name" value="zinc finger protein 24"/>
    <property type="match status" value="3"/>
</dbReference>
<dbReference type="SMART" id="SM00355">
    <property type="entry name" value="ZnF_C2H2"/>
    <property type="match status" value="10"/>
</dbReference>
<dbReference type="Proteomes" id="UP000038040">
    <property type="component" value="Unplaced"/>
</dbReference>
<feature type="region of interest" description="Disordered" evidence="11">
    <location>
        <begin position="1"/>
        <end position="40"/>
    </location>
</feature>
<keyword evidence="9" id="KW-0539">Nucleus</keyword>
<dbReference type="Pfam" id="PF00096">
    <property type="entry name" value="zf-C2H2"/>
    <property type="match status" value="7"/>
</dbReference>
<dbReference type="InterPro" id="IPR013087">
    <property type="entry name" value="Znf_C2H2_type"/>
</dbReference>
<evidence type="ECO:0000256" key="5">
    <source>
        <dbReference type="ARBA" id="ARBA00022771"/>
    </source>
</evidence>
<feature type="domain" description="C2H2-type" evidence="12">
    <location>
        <begin position="342"/>
        <end position="369"/>
    </location>
</feature>
<evidence type="ECO:0000313" key="16">
    <source>
        <dbReference type="WBParaSite" id="DME_0000833001-mRNA-1"/>
    </source>
</evidence>
<feature type="domain" description="C2H2-type" evidence="12">
    <location>
        <begin position="187"/>
        <end position="215"/>
    </location>
</feature>
<evidence type="ECO:0000256" key="1">
    <source>
        <dbReference type="ARBA" id="ARBA00004123"/>
    </source>
</evidence>
<dbReference type="PROSITE" id="PS00028">
    <property type="entry name" value="ZINC_FINGER_C2H2_1"/>
    <property type="match status" value="8"/>
</dbReference>
<keyword evidence="7" id="KW-0805">Transcription regulation</keyword>
<dbReference type="GO" id="GO:0008270">
    <property type="term" value="F:zinc ion binding"/>
    <property type="evidence" value="ECO:0007669"/>
    <property type="project" value="UniProtKB-KW"/>
</dbReference>
<dbReference type="InterPro" id="IPR036236">
    <property type="entry name" value="Znf_C2H2_sf"/>
</dbReference>
<keyword evidence="15" id="KW-1185">Reference proteome</keyword>
<keyword evidence="4" id="KW-0677">Repeat</keyword>
<keyword evidence="8" id="KW-0804">Transcription</keyword>
<evidence type="ECO:0000256" key="6">
    <source>
        <dbReference type="ARBA" id="ARBA00022833"/>
    </source>
</evidence>
<accession>A0A0N4UKQ3</accession>
<sequence length="625" mass="70462">MVKTMNIETKKMIENEAELIEEEEQKEYEEEEEEDEDELSEMMNISTNNSISRSTISSSTHMHDGETLNRLSDADELMIKSISETAHNNRPHSSWETNNSSFPIERRHICGICGKATLQVHERTHTGERPYKCKYCDKTFAQYGTKTVHEKSAHLGIRNYKCPKCSKCLSSPSALYTHKKTHGEKSLQCEFCPKTFTLKNYLKLHVKQVHEQNDRKHQCRYCNKSFAYAGSLQVHLRTHTGERPYVCKYCPKAFASQGNLQSHERTHTGERPYSCTQCGRSFIQKSQLTAHEATHQYQSSESSSETNQKKSNEYICKFCGKRYAYASSLYVHTRLHTGERPFRCSFCDKAFTNQGNMQVHQRVHTGEKPYKCNACDKSYAQKVGLKIHMEQCSQYLNGRLLSPEKESESASSIDTILPQLLGISNQGIVMSPLQYSSANPVCSAAEMNGSSVGIKLPTIPAKLSYSSPLISSGSSQNEYNCQISEIEPQKTSNADEKVLVPSKSIGQLNDLNFSAFRGITPDPFKNAMFDMNDPQLLLFKRIIDSGLSATMISQQILVHNQQLQFLLHSMKSSEPWRNLLSQQAPFIPAFPTPIPGAIISNASPTGVLQNGFTSPSVKQESPMFV</sequence>
<evidence type="ECO:0000256" key="11">
    <source>
        <dbReference type="SAM" id="MobiDB-lite"/>
    </source>
</evidence>
<dbReference type="WBParaSite" id="DME_0000833001-mRNA-1">
    <property type="protein sequence ID" value="DME_0000833001-mRNA-1"/>
    <property type="gene ID" value="DME_0000833001"/>
</dbReference>
<evidence type="ECO:0000313" key="13">
    <source>
        <dbReference type="EMBL" id="VDN60374.1"/>
    </source>
</evidence>
<proteinExistence type="inferred from homology"/>
<feature type="domain" description="C2H2-type" evidence="12">
    <location>
        <begin position="314"/>
        <end position="341"/>
    </location>
</feature>